<protein>
    <submittedName>
        <fullName evidence="1">Uncharacterized protein</fullName>
    </submittedName>
</protein>
<keyword evidence="2" id="KW-1185">Reference proteome</keyword>
<name>A0ABQ6Q731_9BACT</name>
<dbReference type="Proteomes" id="UP001307705">
    <property type="component" value="Unassembled WGS sequence"/>
</dbReference>
<evidence type="ECO:0000313" key="1">
    <source>
        <dbReference type="EMBL" id="GMQ35727.1"/>
    </source>
</evidence>
<dbReference type="EMBL" id="BTPE01000025">
    <property type="protein sequence ID" value="GMQ35727.1"/>
    <property type="molecule type" value="Genomic_DNA"/>
</dbReference>
<organism evidence="1 2">
    <name type="scientific">Algoriphagus taiwanensis</name>
    <dbReference type="NCBI Taxonomy" id="1445656"/>
    <lineage>
        <taxon>Bacteria</taxon>
        <taxon>Pseudomonadati</taxon>
        <taxon>Bacteroidota</taxon>
        <taxon>Cytophagia</taxon>
        <taxon>Cytophagales</taxon>
        <taxon>Cyclobacteriaceae</taxon>
        <taxon>Algoriphagus</taxon>
    </lineage>
</organism>
<sequence length="310" mass="35748">MKLFLIKGLISAVLLIGFVFGYGRFCDYFFTQKRFLDLSEKKQWVLAQEGGDWDYAILGSSRAFGAFDMNLLDSLTGMKGINIASDGSGFKDNYLILSLFLKSNSIDFLVLQVDDASLNSKESFSNEFHAFRFLPYWNDSQVQSTLKTEIPAYNNEITDLLPEWRYFYFNKYFSPKEVLRRWNNSKIQKDEYSNYAGGKGQSFQRLLDSSADIKIKHSIKTIAPEDWHYLNQLISLAKNKDLKLVAFVAPTFYGDNSFLKESLNELLIPIYFPDDFDDLNPELFYDLGHLNSKGRAEFTPLFAKFISSKI</sequence>
<evidence type="ECO:0000313" key="2">
    <source>
        <dbReference type="Proteomes" id="UP001307705"/>
    </source>
</evidence>
<proteinExistence type="predicted"/>
<reference evidence="1 2" key="1">
    <citation type="submission" date="2023-08" db="EMBL/GenBank/DDBJ databases">
        <title>Draft genome sequence of Algoriphagus taiwanensis.</title>
        <authorList>
            <person name="Takatani N."/>
            <person name="Hosokawa M."/>
            <person name="Sawabe T."/>
        </authorList>
    </citation>
    <scope>NUCLEOTIDE SEQUENCE [LARGE SCALE GENOMIC DNA]</scope>
    <source>
        <strain evidence="1 2">JCM 19755</strain>
    </source>
</reference>
<dbReference type="RefSeq" id="WP_338230682.1">
    <property type="nucleotide sequence ID" value="NZ_BTPE01000025.1"/>
</dbReference>
<gene>
    <name evidence="1" type="ORF">Ataiwa_40000</name>
</gene>
<accession>A0ABQ6Q731</accession>
<comment type="caution">
    <text evidence="1">The sequence shown here is derived from an EMBL/GenBank/DDBJ whole genome shotgun (WGS) entry which is preliminary data.</text>
</comment>